<name>A0AB34L5V7_9PEZI</name>
<feature type="transmembrane region" description="Helical" evidence="6">
    <location>
        <begin position="1002"/>
        <end position="1022"/>
    </location>
</feature>
<keyword evidence="8" id="KW-1185">Reference proteome</keyword>
<evidence type="ECO:0000256" key="6">
    <source>
        <dbReference type="SAM" id="Phobius"/>
    </source>
</evidence>
<feature type="transmembrane region" description="Helical" evidence="6">
    <location>
        <begin position="1061"/>
        <end position="1085"/>
    </location>
</feature>
<feature type="transmembrane region" description="Helical" evidence="6">
    <location>
        <begin position="808"/>
        <end position="827"/>
    </location>
</feature>
<comment type="caution">
    <text evidence="7">The sequence shown here is derived from an EMBL/GenBank/DDBJ whole genome shotgun (WGS) entry which is preliminary data.</text>
</comment>
<organism evidence="7 8">
    <name type="scientific">Cladosporium halotolerans</name>
    <dbReference type="NCBI Taxonomy" id="1052096"/>
    <lineage>
        <taxon>Eukaryota</taxon>
        <taxon>Fungi</taxon>
        <taxon>Dikarya</taxon>
        <taxon>Ascomycota</taxon>
        <taxon>Pezizomycotina</taxon>
        <taxon>Dothideomycetes</taxon>
        <taxon>Dothideomycetidae</taxon>
        <taxon>Cladosporiales</taxon>
        <taxon>Cladosporiaceae</taxon>
        <taxon>Cladosporium</taxon>
    </lineage>
</organism>
<feature type="transmembrane region" description="Helical" evidence="6">
    <location>
        <begin position="723"/>
        <end position="746"/>
    </location>
</feature>
<feature type="region of interest" description="Disordered" evidence="5">
    <location>
        <begin position="562"/>
        <end position="590"/>
    </location>
</feature>
<feature type="transmembrane region" description="Helical" evidence="6">
    <location>
        <begin position="664"/>
        <end position="682"/>
    </location>
</feature>
<dbReference type="RefSeq" id="XP_069234337.1">
    <property type="nucleotide sequence ID" value="XM_069368687.1"/>
</dbReference>
<dbReference type="GO" id="GO:0022857">
    <property type="term" value="F:transmembrane transporter activity"/>
    <property type="evidence" value="ECO:0007669"/>
    <property type="project" value="TreeGrafter"/>
</dbReference>
<dbReference type="InterPro" id="IPR036259">
    <property type="entry name" value="MFS_trans_sf"/>
</dbReference>
<gene>
    <name evidence="7" type="ORF">WHR41_00081</name>
</gene>
<dbReference type="GO" id="GO:0005886">
    <property type="term" value="C:plasma membrane"/>
    <property type="evidence" value="ECO:0007669"/>
    <property type="project" value="TreeGrafter"/>
</dbReference>
<dbReference type="SUPFAM" id="SSF103473">
    <property type="entry name" value="MFS general substrate transporter"/>
    <property type="match status" value="1"/>
</dbReference>
<evidence type="ECO:0000256" key="4">
    <source>
        <dbReference type="ARBA" id="ARBA00023136"/>
    </source>
</evidence>
<evidence type="ECO:0000256" key="2">
    <source>
        <dbReference type="ARBA" id="ARBA00022692"/>
    </source>
</evidence>
<feature type="compositionally biased region" description="Basic residues" evidence="5">
    <location>
        <begin position="562"/>
        <end position="573"/>
    </location>
</feature>
<dbReference type="PANTHER" id="PTHR23502">
    <property type="entry name" value="MAJOR FACILITATOR SUPERFAMILY"/>
    <property type="match status" value="1"/>
</dbReference>
<evidence type="ECO:0000256" key="3">
    <source>
        <dbReference type="ARBA" id="ARBA00022989"/>
    </source>
</evidence>
<keyword evidence="4 6" id="KW-0472">Membrane</keyword>
<feature type="transmembrane region" description="Helical" evidence="6">
    <location>
        <begin position="922"/>
        <end position="944"/>
    </location>
</feature>
<evidence type="ECO:0000256" key="5">
    <source>
        <dbReference type="SAM" id="MobiDB-lite"/>
    </source>
</evidence>
<feature type="transmembrane region" description="Helical" evidence="6">
    <location>
        <begin position="777"/>
        <end position="801"/>
    </location>
</feature>
<dbReference type="EMBL" id="JAAQHG020000001">
    <property type="protein sequence ID" value="KAL1591232.1"/>
    <property type="molecule type" value="Genomic_DNA"/>
</dbReference>
<sequence>MVVTSPTVGSQDPIAITPETKTGAQRKAPDPKPAPDNNNDDGAPIPNQPAEPSDVARSTSPLASPPDQYLPAQPPNNTPTLTQSQPPEVPGPAVPLPTYLPEDSEPGSQAPLFPPATIPYFRSPRSLALPLDRPLPVGPQPAAPGLDRAAPAQGPAPSRAAADAGQAAEQELAGAGGQPQQQPSAVVGEVAGRAVAALEEDGVPASLEERKGFGYWRSERSRGLKGPEGVEKVFGGVGRVEEEVGGEVPMMAPEKIGYWQSRRVREPEAFWTEAEGVVKKAEGGILSAGHELEDVAEEAEKSVDSTKIGYFKTKRASEPEKFWAQAGGVVQKAESEVLKPVGALEDVVGDVQRAIDPAKIGYWQPGRVADPAKYAKGALLGVVAGLRNVGSDLTEDLDPTIPPAIIPLTSYWTPNHTHPDIVPKVIAVPTKDARQIQEPDHKGMRDLSASDYSNYRRSSSSDKMSSETVSSGQRKPQLGFRNALSSPYLWHGHRRRDLRSSSSGLDLDELRQTSTQLNHAVQGLNELMEEALRLAGRAAHEGRQDEVNNVFNNATAHLNRATKLHKHHRRRRHYSTDELRYGPSDSDDTGYRPRQFKALPSVLATPPQIYRPEPARDPVKRIVATIACLNTVFIGLIVGIFAGEVPRIQYQIEDVNHRVILGNVFLYIGIGTTTLLFWPLPLLHGRKMYTLTAFALMLPLQFPQALAVAGYRDPWSLVARIGLLLPRILTGFAMGFANINFLPTLFDLFGASLMSERPHQEVVVKEDIRRQGGGVGLWLGIWCWCYIGSLSVGFCIGACIISKLNPAWGFYLVIVLLAFFLFVNVVAPETRPSPYRRSLIHFFDPPSQNVKRRLARGEVKLHISKTGPKWWLEEMIAGLVLTMRMLFQPGFFLMTLYLAWIYAQVVLVITLLGALLSRDYKFRATYVGLATLSLAAGALLAVPLTHANLFSRSRSTPQRTDSNTFHHRRYIWTSHMARRCIFTLTLPLAGIAYTLTSPGPPMHWLAPVMFVGLVGFLSNLAISECIGIVMETFDVSDLQPGINSLHPSDQTKKRRTHYSSFPRVCAGFFVAQSLGFFLAAAATAVSGTMTRAIGAQISTAITAGILLVLTILLLAVLWRWKSVQVIPDSVILNIQRKIAVNRTSGGGATGQQDDWKAVVVGNPSGKMRRMNILEMGKWSRWSEIRRLNMLEVQEAETE</sequence>
<feature type="region of interest" description="Disordered" evidence="5">
    <location>
        <begin position="1"/>
        <end position="186"/>
    </location>
</feature>
<evidence type="ECO:0000256" key="1">
    <source>
        <dbReference type="ARBA" id="ARBA00004141"/>
    </source>
</evidence>
<dbReference type="Proteomes" id="UP000803884">
    <property type="component" value="Unassembled WGS sequence"/>
</dbReference>
<accession>A0AB34L5V7</accession>
<feature type="transmembrane region" description="Helical" evidence="6">
    <location>
        <begin position="1097"/>
        <end position="1118"/>
    </location>
</feature>
<feature type="transmembrane region" description="Helical" evidence="6">
    <location>
        <begin position="622"/>
        <end position="643"/>
    </location>
</feature>
<proteinExistence type="predicted"/>
<dbReference type="Gene3D" id="1.20.1250.20">
    <property type="entry name" value="MFS general substrate transporter like domains"/>
    <property type="match status" value="1"/>
</dbReference>
<dbReference type="AlphaFoldDB" id="A0AB34L5V7"/>
<keyword evidence="2 6" id="KW-0812">Transmembrane</keyword>
<keyword evidence="3 6" id="KW-1133">Transmembrane helix</keyword>
<feature type="compositionally biased region" description="Basic and acidic residues" evidence="5">
    <location>
        <begin position="433"/>
        <end position="445"/>
    </location>
</feature>
<dbReference type="GeneID" id="96001525"/>
<feature type="compositionally biased region" description="Polar residues" evidence="5">
    <location>
        <begin position="1"/>
        <end position="10"/>
    </location>
</feature>
<comment type="subcellular location">
    <subcellularLocation>
        <location evidence="1">Membrane</location>
        <topology evidence="1">Multi-pass membrane protein</topology>
    </subcellularLocation>
</comment>
<evidence type="ECO:0000313" key="7">
    <source>
        <dbReference type="EMBL" id="KAL1591232.1"/>
    </source>
</evidence>
<feature type="region of interest" description="Disordered" evidence="5">
    <location>
        <begin position="433"/>
        <end position="479"/>
    </location>
</feature>
<feature type="compositionally biased region" description="Low complexity" evidence="5">
    <location>
        <begin position="35"/>
        <end position="45"/>
    </location>
</feature>
<feature type="compositionally biased region" description="Low complexity" evidence="5">
    <location>
        <begin position="148"/>
        <end position="186"/>
    </location>
</feature>
<feature type="compositionally biased region" description="Low complexity" evidence="5">
    <location>
        <begin position="449"/>
        <end position="471"/>
    </location>
</feature>
<feature type="transmembrane region" description="Helical" evidence="6">
    <location>
        <begin position="894"/>
        <end position="916"/>
    </location>
</feature>
<dbReference type="PANTHER" id="PTHR23502:SF76">
    <property type="entry name" value="POLYAMINE TRANSPORT PROTEIN"/>
    <property type="match status" value="1"/>
</dbReference>
<feature type="transmembrane region" description="Helical" evidence="6">
    <location>
        <begin position="688"/>
        <end position="711"/>
    </location>
</feature>
<evidence type="ECO:0000313" key="8">
    <source>
        <dbReference type="Proteomes" id="UP000803884"/>
    </source>
</evidence>
<protein>
    <submittedName>
        <fullName evidence="7">Uncharacterized protein</fullName>
    </submittedName>
</protein>
<reference evidence="7 8" key="1">
    <citation type="journal article" date="2020" name="Microbiol. Resour. Announc.">
        <title>Draft Genome Sequence of a Cladosporium Species Isolated from the Mesophotic Ascidian Didemnum maculosum.</title>
        <authorList>
            <person name="Gioti A."/>
            <person name="Siaperas R."/>
            <person name="Nikolaivits E."/>
            <person name="Le Goff G."/>
            <person name="Ouazzani J."/>
            <person name="Kotoulas G."/>
            <person name="Topakas E."/>
        </authorList>
    </citation>
    <scope>NUCLEOTIDE SEQUENCE [LARGE SCALE GENOMIC DNA]</scope>
    <source>
        <strain evidence="7 8">TM138-S3</strain>
    </source>
</reference>